<evidence type="ECO:0000256" key="4">
    <source>
        <dbReference type="ARBA" id="ARBA00022679"/>
    </source>
</evidence>
<dbReference type="PANTHER" id="PTHR30582:SF24">
    <property type="entry name" value="L,D-TRANSPEPTIDASE ERFK_SRFK-RELATED"/>
    <property type="match status" value="1"/>
</dbReference>
<dbReference type="PROSITE" id="PS51782">
    <property type="entry name" value="LYSM"/>
    <property type="match status" value="1"/>
</dbReference>
<dbReference type="InterPro" id="IPR005490">
    <property type="entry name" value="LD_TPept_cat_dom"/>
</dbReference>
<keyword evidence="13" id="KW-1185">Reference proteome</keyword>
<dbReference type="PANTHER" id="PTHR30582">
    <property type="entry name" value="L,D-TRANSPEPTIDASE"/>
    <property type="match status" value="1"/>
</dbReference>
<dbReference type="SUPFAM" id="SSF54106">
    <property type="entry name" value="LysM domain"/>
    <property type="match status" value="1"/>
</dbReference>
<evidence type="ECO:0000256" key="8">
    <source>
        <dbReference type="ARBA" id="ARBA00023316"/>
    </source>
</evidence>
<dbReference type="OrthoDB" id="9787225at2"/>
<dbReference type="CDD" id="cd00118">
    <property type="entry name" value="LysM"/>
    <property type="match status" value="1"/>
</dbReference>
<dbReference type="InterPro" id="IPR036779">
    <property type="entry name" value="LysM_dom_sf"/>
</dbReference>
<evidence type="ECO:0000256" key="2">
    <source>
        <dbReference type="ARBA" id="ARBA00005992"/>
    </source>
</evidence>
<comment type="caution">
    <text evidence="12">The sequence shown here is derived from an EMBL/GenBank/DDBJ whole genome shotgun (WGS) entry which is preliminary data.</text>
</comment>
<dbReference type="GO" id="GO:0008360">
    <property type="term" value="P:regulation of cell shape"/>
    <property type="evidence" value="ECO:0007669"/>
    <property type="project" value="UniProtKB-UniRule"/>
</dbReference>
<dbReference type="Gene3D" id="3.10.350.10">
    <property type="entry name" value="LysM domain"/>
    <property type="match status" value="1"/>
</dbReference>
<dbReference type="Pfam" id="PF01476">
    <property type="entry name" value="LysM"/>
    <property type="match status" value="1"/>
</dbReference>
<dbReference type="SUPFAM" id="SSF141523">
    <property type="entry name" value="L,D-transpeptidase catalytic domain-like"/>
    <property type="match status" value="1"/>
</dbReference>
<evidence type="ECO:0000256" key="3">
    <source>
        <dbReference type="ARBA" id="ARBA00022676"/>
    </source>
</evidence>
<dbReference type="GO" id="GO:0018104">
    <property type="term" value="P:peptidoglycan-protein cross-linking"/>
    <property type="evidence" value="ECO:0007669"/>
    <property type="project" value="TreeGrafter"/>
</dbReference>
<sequence length="182" mass="19480">MSGKGVTAGTHLLVETALRRLHHFQGDTLVRTYPVAVGKPETPTPTGDYHVVNKMLNPGGVLGTRWMGLDIPGGNYGIHGTNNPGSIGKAVSNGCIRMYNHHIEELFPQVQIGTPVRIVTGTNAAQSNPGETYVIQPGDTLWQIARRFAVPLSILIELNSLANPNEIYPGQVIVLPGSQSAI</sequence>
<keyword evidence="3" id="KW-0328">Glycosyltransferase</keyword>
<keyword evidence="4" id="KW-0808">Transferase</keyword>
<dbReference type="Gene3D" id="2.40.440.10">
    <property type="entry name" value="L,D-transpeptidase catalytic domain-like"/>
    <property type="match status" value="1"/>
</dbReference>
<evidence type="ECO:0000259" key="10">
    <source>
        <dbReference type="PROSITE" id="PS51782"/>
    </source>
</evidence>
<dbReference type="UniPathway" id="UPA00219"/>
<feature type="domain" description="LysM" evidence="10">
    <location>
        <begin position="131"/>
        <end position="175"/>
    </location>
</feature>
<dbReference type="CDD" id="cd16913">
    <property type="entry name" value="YkuD_like"/>
    <property type="match status" value="1"/>
</dbReference>
<comment type="similarity">
    <text evidence="2">Belongs to the YkuD family.</text>
</comment>
<reference evidence="12 13" key="1">
    <citation type="submission" date="2018-10" db="EMBL/GenBank/DDBJ databases">
        <authorList>
            <person name="Grouzdev D.S."/>
            <person name="Krutkina M.S."/>
            <person name="Tourova T.P."/>
            <person name="Nazina T.N."/>
        </authorList>
    </citation>
    <scope>NUCLEOTIDE SEQUENCE [LARGE SCALE GENOMIC DNA]</scope>
    <source>
        <strain evidence="12 13">435</strain>
    </source>
</reference>
<evidence type="ECO:0000313" key="13">
    <source>
        <dbReference type="Proteomes" id="UP000271256"/>
    </source>
</evidence>
<evidence type="ECO:0000256" key="6">
    <source>
        <dbReference type="ARBA" id="ARBA00022960"/>
    </source>
</evidence>
<feature type="active site" description="Proton donor/acceptor" evidence="9">
    <location>
        <position position="79"/>
    </location>
</feature>
<keyword evidence="6 9" id="KW-0133">Cell shape</keyword>
<keyword evidence="5" id="KW-0378">Hydrolase</keyword>
<evidence type="ECO:0000256" key="7">
    <source>
        <dbReference type="ARBA" id="ARBA00022984"/>
    </source>
</evidence>
<dbReference type="GO" id="GO:0071972">
    <property type="term" value="F:peptidoglycan L,D-transpeptidase activity"/>
    <property type="evidence" value="ECO:0007669"/>
    <property type="project" value="TreeGrafter"/>
</dbReference>
<keyword evidence="8 9" id="KW-0961">Cell wall biogenesis/degradation</keyword>
<protein>
    <submittedName>
        <fullName evidence="12">LysM peptidoglycan-binding domain-containing protein</fullName>
    </submittedName>
</protein>
<evidence type="ECO:0000313" key="12">
    <source>
        <dbReference type="EMBL" id="RKO67922.1"/>
    </source>
</evidence>
<evidence type="ECO:0000256" key="5">
    <source>
        <dbReference type="ARBA" id="ARBA00022801"/>
    </source>
</evidence>
<evidence type="ECO:0000256" key="1">
    <source>
        <dbReference type="ARBA" id="ARBA00004752"/>
    </source>
</evidence>
<dbReference type="AlphaFoldDB" id="A0A494WZZ5"/>
<dbReference type="PROSITE" id="PS52029">
    <property type="entry name" value="LD_TPASE"/>
    <property type="match status" value="1"/>
</dbReference>
<comment type="pathway">
    <text evidence="1 9">Cell wall biogenesis; peptidoglycan biosynthesis.</text>
</comment>
<accession>A0A494WZZ5</accession>
<dbReference type="Proteomes" id="UP000271256">
    <property type="component" value="Unassembled WGS sequence"/>
</dbReference>
<dbReference type="EMBL" id="RBWE01000001">
    <property type="protein sequence ID" value="RKO67922.1"/>
    <property type="molecule type" value="Genomic_DNA"/>
</dbReference>
<dbReference type="GO" id="GO:0005576">
    <property type="term" value="C:extracellular region"/>
    <property type="evidence" value="ECO:0007669"/>
    <property type="project" value="TreeGrafter"/>
</dbReference>
<gene>
    <name evidence="12" type="ORF">D7024_13910</name>
</gene>
<evidence type="ECO:0000256" key="9">
    <source>
        <dbReference type="PROSITE-ProRule" id="PRU01373"/>
    </source>
</evidence>
<dbReference type="GO" id="GO:0071555">
    <property type="term" value="P:cell wall organization"/>
    <property type="evidence" value="ECO:0007669"/>
    <property type="project" value="UniProtKB-UniRule"/>
</dbReference>
<feature type="active site" description="Nucleophile" evidence="9">
    <location>
        <position position="95"/>
    </location>
</feature>
<proteinExistence type="inferred from homology"/>
<dbReference type="InterPro" id="IPR018392">
    <property type="entry name" value="LysM"/>
</dbReference>
<name>A0A494WZZ5_9FIRM</name>
<dbReference type="InterPro" id="IPR038063">
    <property type="entry name" value="Transpep_catalytic_dom"/>
</dbReference>
<evidence type="ECO:0000259" key="11">
    <source>
        <dbReference type="PROSITE" id="PS52029"/>
    </source>
</evidence>
<keyword evidence="7 9" id="KW-0573">Peptidoglycan synthesis</keyword>
<dbReference type="RefSeq" id="WP_121452310.1">
    <property type="nucleotide sequence ID" value="NZ_RBWE01000001.1"/>
</dbReference>
<dbReference type="Pfam" id="PF03734">
    <property type="entry name" value="YkuD"/>
    <property type="match status" value="1"/>
</dbReference>
<dbReference type="InterPro" id="IPR050979">
    <property type="entry name" value="LD-transpeptidase"/>
</dbReference>
<dbReference type="GO" id="GO:0016757">
    <property type="term" value="F:glycosyltransferase activity"/>
    <property type="evidence" value="ECO:0007669"/>
    <property type="project" value="UniProtKB-KW"/>
</dbReference>
<organism evidence="12 13">
    <name type="scientific">Desulfofundulus salinus</name>
    <dbReference type="NCBI Taxonomy" id="2419843"/>
    <lineage>
        <taxon>Bacteria</taxon>
        <taxon>Bacillati</taxon>
        <taxon>Bacillota</taxon>
        <taxon>Clostridia</taxon>
        <taxon>Eubacteriales</taxon>
        <taxon>Peptococcaceae</taxon>
        <taxon>Desulfofundulus</taxon>
    </lineage>
</organism>
<feature type="domain" description="L,D-TPase catalytic" evidence="11">
    <location>
        <begin position="10"/>
        <end position="119"/>
    </location>
</feature>
<dbReference type="SMART" id="SM00257">
    <property type="entry name" value="LysM"/>
    <property type="match status" value="1"/>
</dbReference>